<evidence type="ECO:0000313" key="1">
    <source>
        <dbReference type="EMBL" id="CAH3196481.1"/>
    </source>
</evidence>
<comment type="caution">
    <text evidence="1">The sequence shown here is derived from an EMBL/GenBank/DDBJ whole genome shotgun (WGS) entry which is preliminary data.</text>
</comment>
<evidence type="ECO:0000313" key="2">
    <source>
        <dbReference type="Proteomes" id="UP001159427"/>
    </source>
</evidence>
<accession>A0ABN8T047</accession>
<dbReference type="EMBL" id="CALNXI010004804">
    <property type="protein sequence ID" value="CAH3196481.1"/>
    <property type="molecule type" value="Genomic_DNA"/>
</dbReference>
<dbReference type="PANTHER" id="PTHR35345:SF1">
    <property type="entry name" value="TELOMERE REPEATS-BINDING BOUQUET FORMATION PROTEIN 2"/>
    <property type="match status" value="1"/>
</dbReference>
<sequence length="150" mass="16587">MLFDEEEVFKGLTAWFSSSVPESVRSQWVMHGGIQQDDVNDADYMFSSDAAAEDTFWVFESLKYQNEELTVFDSSLIEDTLAGGMGYLSSNISGSHILIHPAYQEGQPSHSCPSCSVYCVTTGPDHGENPDPLGSFVKEHCKPQKARIVL</sequence>
<dbReference type="InterPro" id="IPR028065">
    <property type="entry name" value="TERB2"/>
</dbReference>
<organism evidence="1 2">
    <name type="scientific">Porites evermanni</name>
    <dbReference type="NCBI Taxonomy" id="104178"/>
    <lineage>
        <taxon>Eukaryota</taxon>
        <taxon>Metazoa</taxon>
        <taxon>Cnidaria</taxon>
        <taxon>Anthozoa</taxon>
        <taxon>Hexacorallia</taxon>
        <taxon>Scleractinia</taxon>
        <taxon>Fungiina</taxon>
        <taxon>Poritidae</taxon>
        <taxon>Porites</taxon>
    </lineage>
</organism>
<protein>
    <submittedName>
        <fullName evidence="1">Uncharacterized protein</fullName>
    </submittedName>
</protein>
<keyword evidence="2" id="KW-1185">Reference proteome</keyword>
<dbReference type="PANTHER" id="PTHR35345">
    <property type="entry name" value="TELOMERE REPEATS-BINDING BOUQUET FORMATION PROTEIN 2"/>
    <property type="match status" value="1"/>
</dbReference>
<reference evidence="1 2" key="1">
    <citation type="submission" date="2022-05" db="EMBL/GenBank/DDBJ databases">
        <authorList>
            <consortium name="Genoscope - CEA"/>
            <person name="William W."/>
        </authorList>
    </citation>
    <scope>NUCLEOTIDE SEQUENCE [LARGE SCALE GENOMIC DNA]</scope>
</reference>
<name>A0ABN8T047_9CNID</name>
<proteinExistence type="predicted"/>
<gene>
    <name evidence="1" type="ORF">PEVE_00032788</name>
</gene>
<dbReference type="Pfam" id="PF15101">
    <property type="entry name" value="TERB2"/>
    <property type="match status" value="1"/>
</dbReference>
<dbReference type="Proteomes" id="UP001159427">
    <property type="component" value="Unassembled WGS sequence"/>
</dbReference>